<gene>
    <name evidence="2" type="ORF">V1264_006427</name>
</gene>
<feature type="region of interest" description="Disordered" evidence="1">
    <location>
        <begin position="109"/>
        <end position="150"/>
    </location>
</feature>
<dbReference type="EMBL" id="JBAMIC010000018">
    <property type="protein sequence ID" value="KAK7094956.1"/>
    <property type="molecule type" value="Genomic_DNA"/>
</dbReference>
<feature type="region of interest" description="Disordered" evidence="1">
    <location>
        <begin position="1"/>
        <end position="70"/>
    </location>
</feature>
<feature type="compositionally biased region" description="Basic and acidic residues" evidence="1">
    <location>
        <begin position="109"/>
        <end position="128"/>
    </location>
</feature>
<evidence type="ECO:0000256" key="1">
    <source>
        <dbReference type="SAM" id="MobiDB-lite"/>
    </source>
</evidence>
<protein>
    <submittedName>
        <fullName evidence="2">Uncharacterized protein</fullName>
    </submittedName>
</protein>
<evidence type="ECO:0000313" key="3">
    <source>
        <dbReference type="Proteomes" id="UP001374579"/>
    </source>
</evidence>
<dbReference type="InterPro" id="IPR027973">
    <property type="entry name" value="FSAF1-like"/>
</dbReference>
<comment type="caution">
    <text evidence="2">The sequence shown here is derived from an EMBL/GenBank/DDBJ whole genome shotgun (WGS) entry which is preliminary data.</text>
</comment>
<name>A0AAN9AXU1_9CAEN</name>
<dbReference type="PANTHER" id="PTHR28366">
    <property type="entry name" value="CHROMOSOME 1 OPEN READING FRAME 131"/>
    <property type="match status" value="1"/>
</dbReference>
<keyword evidence="3" id="KW-1185">Reference proteome</keyword>
<dbReference type="AlphaFoldDB" id="A0AAN9AXU1"/>
<organism evidence="2 3">
    <name type="scientific">Littorina saxatilis</name>
    <dbReference type="NCBI Taxonomy" id="31220"/>
    <lineage>
        <taxon>Eukaryota</taxon>
        <taxon>Metazoa</taxon>
        <taxon>Spiralia</taxon>
        <taxon>Lophotrochozoa</taxon>
        <taxon>Mollusca</taxon>
        <taxon>Gastropoda</taxon>
        <taxon>Caenogastropoda</taxon>
        <taxon>Littorinimorpha</taxon>
        <taxon>Littorinoidea</taxon>
        <taxon>Littorinidae</taxon>
        <taxon>Littorina</taxon>
    </lineage>
</organism>
<dbReference type="Pfam" id="PF15375">
    <property type="entry name" value="FSAF1"/>
    <property type="match status" value="1"/>
</dbReference>
<reference evidence="2 3" key="1">
    <citation type="submission" date="2024-02" db="EMBL/GenBank/DDBJ databases">
        <title>Chromosome-scale genome assembly of the rough periwinkle Littorina saxatilis.</title>
        <authorList>
            <person name="De Jode A."/>
            <person name="Faria R."/>
            <person name="Formenti G."/>
            <person name="Sims Y."/>
            <person name="Smith T.P."/>
            <person name="Tracey A."/>
            <person name="Wood J.M.D."/>
            <person name="Zagrodzka Z.B."/>
            <person name="Johannesson K."/>
            <person name="Butlin R.K."/>
            <person name="Leder E.H."/>
        </authorList>
    </citation>
    <scope>NUCLEOTIDE SEQUENCE [LARGE SCALE GENOMIC DNA]</scope>
    <source>
        <strain evidence="2">Snail1</strain>
        <tissue evidence="2">Muscle</tissue>
    </source>
</reference>
<sequence length="190" mass="21184">MATTKHVESKIDNNGRTREVEVFVFHNPAKRKKESKKEAGPSKAAKAGQPSKNSQKKAKSEKSDLTLESARHDVRNLGITGFAGRTRIEAELAQLKSLGAIIPKNWERKMDKKKRNEEFQRRRQDLKAGMKTKKVGDPSKSGSRLLADKEKKKGDDGVFFDGQVGTYKGGVQYISADDIKKVRSSAGKKR</sequence>
<accession>A0AAN9AXU1</accession>
<feature type="compositionally biased region" description="Basic and acidic residues" evidence="1">
    <location>
        <begin position="1"/>
        <end position="21"/>
    </location>
</feature>
<dbReference type="InterPro" id="IPR052852">
    <property type="entry name" value="SSU_Processome_Comp"/>
</dbReference>
<dbReference type="PANTHER" id="PTHR28366:SF1">
    <property type="entry name" value="CHROMOSOME 1 OPEN READING FRAME 131"/>
    <property type="match status" value="1"/>
</dbReference>
<feature type="compositionally biased region" description="Basic and acidic residues" evidence="1">
    <location>
        <begin position="58"/>
        <end position="70"/>
    </location>
</feature>
<proteinExistence type="predicted"/>
<evidence type="ECO:0000313" key="2">
    <source>
        <dbReference type="EMBL" id="KAK7094956.1"/>
    </source>
</evidence>
<dbReference type="Proteomes" id="UP001374579">
    <property type="component" value="Unassembled WGS sequence"/>
</dbReference>